<organism evidence="2 3">
    <name type="scientific">Anopheles maculatus</name>
    <dbReference type="NCBI Taxonomy" id="74869"/>
    <lineage>
        <taxon>Eukaryota</taxon>
        <taxon>Metazoa</taxon>
        <taxon>Ecdysozoa</taxon>
        <taxon>Arthropoda</taxon>
        <taxon>Hexapoda</taxon>
        <taxon>Insecta</taxon>
        <taxon>Pterygota</taxon>
        <taxon>Neoptera</taxon>
        <taxon>Endopterygota</taxon>
        <taxon>Diptera</taxon>
        <taxon>Nematocera</taxon>
        <taxon>Culicoidea</taxon>
        <taxon>Culicidae</taxon>
        <taxon>Anophelinae</taxon>
        <taxon>Anopheles</taxon>
        <taxon>Anopheles maculatus group</taxon>
    </lineage>
</organism>
<sequence length="129" mass="14291">MSKVGNAIDWPGSDRPMDEPSCGFMNEHCMKNDSHILSMVVAGVLALILFCAGVITMSIYRKWKIELEIEGLLWKIDPGDIKGYFNTEIVSSPSKVGLSVRVCVRMCEYGSDLDKWISGHPGEWLPLAG</sequence>
<feature type="transmembrane region" description="Helical" evidence="1">
    <location>
        <begin position="36"/>
        <end position="60"/>
    </location>
</feature>
<reference evidence="2" key="2">
    <citation type="submission" date="2020-05" db="UniProtKB">
        <authorList>
            <consortium name="EnsemblMetazoa"/>
        </authorList>
    </citation>
    <scope>IDENTIFICATION</scope>
    <source>
        <strain evidence="2">maculatus3</strain>
    </source>
</reference>
<name>A0A182SUW1_9DIPT</name>
<evidence type="ECO:0000256" key="1">
    <source>
        <dbReference type="SAM" id="Phobius"/>
    </source>
</evidence>
<reference evidence="3" key="1">
    <citation type="submission" date="2013-09" db="EMBL/GenBank/DDBJ databases">
        <title>The Genome Sequence of Anopheles maculatus species B.</title>
        <authorList>
            <consortium name="The Broad Institute Genomics Platform"/>
            <person name="Neafsey D.E."/>
            <person name="Besansky N."/>
            <person name="Howell P."/>
            <person name="Walton C."/>
            <person name="Young S.K."/>
            <person name="Zeng Q."/>
            <person name="Gargeya S."/>
            <person name="Fitzgerald M."/>
            <person name="Haas B."/>
            <person name="Abouelleil A."/>
            <person name="Allen A.W."/>
            <person name="Alvarado L."/>
            <person name="Arachchi H.M."/>
            <person name="Berlin A.M."/>
            <person name="Chapman S.B."/>
            <person name="Gainer-Dewar J."/>
            <person name="Goldberg J."/>
            <person name="Griggs A."/>
            <person name="Gujja S."/>
            <person name="Hansen M."/>
            <person name="Howarth C."/>
            <person name="Imamovic A."/>
            <person name="Ireland A."/>
            <person name="Larimer J."/>
            <person name="McCowan C."/>
            <person name="Murphy C."/>
            <person name="Pearson M."/>
            <person name="Poon T.W."/>
            <person name="Priest M."/>
            <person name="Roberts A."/>
            <person name="Saif S."/>
            <person name="Shea T."/>
            <person name="Sisk P."/>
            <person name="Sykes S."/>
            <person name="Wortman J."/>
            <person name="Nusbaum C."/>
            <person name="Birren B."/>
        </authorList>
    </citation>
    <scope>NUCLEOTIDE SEQUENCE [LARGE SCALE GENOMIC DNA]</scope>
    <source>
        <strain evidence="3">maculatus3</strain>
    </source>
</reference>
<keyword evidence="3" id="KW-1185">Reference proteome</keyword>
<evidence type="ECO:0000313" key="2">
    <source>
        <dbReference type="EnsemblMetazoa" id="AMAM013916-PA"/>
    </source>
</evidence>
<dbReference type="EnsemblMetazoa" id="AMAM013916-RA">
    <property type="protein sequence ID" value="AMAM013916-PA"/>
    <property type="gene ID" value="AMAM013916"/>
</dbReference>
<protein>
    <submittedName>
        <fullName evidence="2">Uncharacterized protein</fullName>
    </submittedName>
</protein>
<dbReference type="Proteomes" id="UP000075901">
    <property type="component" value="Unassembled WGS sequence"/>
</dbReference>
<proteinExistence type="predicted"/>
<dbReference type="AlphaFoldDB" id="A0A182SUW1"/>
<evidence type="ECO:0000313" key="3">
    <source>
        <dbReference type="Proteomes" id="UP000075901"/>
    </source>
</evidence>
<accession>A0A182SUW1</accession>
<keyword evidence="1" id="KW-1133">Transmembrane helix</keyword>
<keyword evidence="1" id="KW-0812">Transmembrane</keyword>
<dbReference type="VEuPathDB" id="VectorBase:AMAM013916"/>
<keyword evidence="1" id="KW-0472">Membrane</keyword>